<protein>
    <submittedName>
        <fullName evidence="2">Uncharacterized protein</fullName>
    </submittedName>
</protein>
<organism evidence="2 3">
    <name type="scientific">Mytilus coruscus</name>
    <name type="common">Sea mussel</name>
    <dbReference type="NCBI Taxonomy" id="42192"/>
    <lineage>
        <taxon>Eukaryota</taxon>
        <taxon>Metazoa</taxon>
        <taxon>Spiralia</taxon>
        <taxon>Lophotrochozoa</taxon>
        <taxon>Mollusca</taxon>
        <taxon>Bivalvia</taxon>
        <taxon>Autobranchia</taxon>
        <taxon>Pteriomorphia</taxon>
        <taxon>Mytilida</taxon>
        <taxon>Mytiloidea</taxon>
        <taxon>Mytilidae</taxon>
        <taxon>Mytilinae</taxon>
        <taxon>Mytilus</taxon>
    </lineage>
</organism>
<proteinExistence type="predicted"/>
<keyword evidence="3" id="KW-1185">Reference proteome</keyword>
<accession>A0A6J8ER50</accession>
<sequence>MSWFMIGITCVYCFEMITCIIVLMAVIRDTFKCNRLQFNRSRRIYEERKQTLVSSFRKKTTTKISDIDPPTTETSFTLGHYITIASDTEHTPNLETKVRRKRPSIHIVQPLEQIAFEEITVSEAREVLHYEQTSPTSPVDIFHSSNSTVVRKSLSRFENNLKLFNELASDNNSDIKNLNTKYIDCIKDKRLYNNHDKKNKTMDNYKATPLDTILNQKKAMTDFETLMLTVNHVRLNTISTQFWKSIFLPVIDNKSSMLCRFLLTVISDEKTQTQQEYRMHLMNGLCHAMDKQDSDTSKIISWFITKICFLNLSYIVKKNVIDIWPATKCNCILDKKRLFCSKTIAIIVEMNTLCSESPNSFWEIDVQYICNGRVSNSECSKVHEHLQKSSSTIHSPNKISISGVDSKHLFDEHKNLSLICKSPLKSTGFKTNKHRIIQQSCIQLYCKKKGFIPIGENHLPRTFIGMQTDILDGSPRFLSHLRVGDQIGTDGYKRGTLGGFVQVRGDKAFLTCLHVFLNVDELASDNISLDDGKTVEVKLYRKNKRSIKCGKIRDIAFEVDNERETSIDAALIELQKTKIDNSDYVATGNGQLSFTDLGMKSEYLNDSWVDHKDLCFGLARPILQTASVGAENKERIIELESIEETYSKAILDEIKRIVEIVIKALGQIPIAIYPDDSIIRNCIERNCEPNISSEIKNIVSDVIRNIYPTMNCTSGVEIDRLIHEMVFCKTQSRFSAIIGRPHATGIP</sequence>
<dbReference type="AlphaFoldDB" id="A0A6J8ER50"/>
<reference evidence="2 3" key="1">
    <citation type="submission" date="2020-06" db="EMBL/GenBank/DDBJ databases">
        <authorList>
            <person name="Li R."/>
            <person name="Bekaert M."/>
        </authorList>
    </citation>
    <scope>NUCLEOTIDE SEQUENCE [LARGE SCALE GENOMIC DNA]</scope>
    <source>
        <strain evidence="3">wild</strain>
    </source>
</reference>
<keyword evidence="1" id="KW-1133">Transmembrane helix</keyword>
<name>A0A6J8ER50_MYTCO</name>
<evidence type="ECO:0000256" key="1">
    <source>
        <dbReference type="SAM" id="Phobius"/>
    </source>
</evidence>
<evidence type="ECO:0000313" key="2">
    <source>
        <dbReference type="EMBL" id="CAC5422927.1"/>
    </source>
</evidence>
<dbReference type="Proteomes" id="UP000507470">
    <property type="component" value="Unassembled WGS sequence"/>
</dbReference>
<gene>
    <name evidence="2" type="ORF">MCOR_54940</name>
</gene>
<keyword evidence="1" id="KW-0812">Transmembrane</keyword>
<evidence type="ECO:0000313" key="3">
    <source>
        <dbReference type="Proteomes" id="UP000507470"/>
    </source>
</evidence>
<dbReference type="EMBL" id="CACVKT020009703">
    <property type="protein sequence ID" value="CAC5422927.1"/>
    <property type="molecule type" value="Genomic_DNA"/>
</dbReference>
<keyword evidence="1" id="KW-0472">Membrane</keyword>
<feature type="transmembrane region" description="Helical" evidence="1">
    <location>
        <begin position="6"/>
        <end position="27"/>
    </location>
</feature>
<dbReference type="OrthoDB" id="6130585at2759"/>